<dbReference type="Proteomes" id="UP000202511">
    <property type="component" value="Segment"/>
</dbReference>
<dbReference type="GeneID" id="23462352"/>
<organism evidence="1 2">
    <name type="scientific">Pandoravirus inopinatum</name>
    <dbReference type="NCBI Taxonomy" id="1605721"/>
    <lineage>
        <taxon>Viruses</taxon>
        <taxon>Pandoravirus</taxon>
    </lineage>
</organism>
<protein>
    <submittedName>
        <fullName evidence="1">Uncharacterized protein</fullName>
    </submittedName>
</protein>
<reference evidence="1 2" key="1">
    <citation type="journal article" date="2015" name="Parasitol. Res.">
        <title>Viruses in close associations with free-living amoebae.</title>
        <authorList>
            <person name="Scheid P."/>
        </authorList>
    </citation>
    <scope>NUCLEOTIDE SEQUENCE [LARGE SCALE GENOMIC DNA]</scope>
    <source>
        <strain evidence="1">KlaHel</strain>
    </source>
</reference>
<name>A0A0B5J6N6_9VIRU</name>
<dbReference type="KEGG" id="vg:23462352"/>
<proteinExistence type="predicted"/>
<dbReference type="EMBL" id="KP136319">
    <property type="protein sequence ID" value="AJF97435.1"/>
    <property type="molecule type" value="Genomic_DNA"/>
</dbReference>
<dbReference type="RefSeq" id="YP_009119670.1">
    <property type="nucleotide sequence ID" value="NC_026440.1"/>
</dbReference>
<evidence type="ECO:0000313" key="1">
    <source>
        <dbReference type="EMBL" id="AJF97435.1"/>
    </source>
</evidence>
<accession>A0A0B5J6N6</accession>
<sequence length="151" mass="17499">MRKQARTGVCPVDDGRSLGFGVQCVFCLHFHKTISTAGSYFRQIRHWLIYSSRLLRVQQKRYAPGMAVALFLRVTQRRQEKALTKECMRTPQIDRQNPFAVQALLFFVARSAFFGCATKDLGTRQNAGDNCVRYQLVWTEKKKTRHHFAAR</sequence>
<evidence type="ECO:0000313" key="2">
    <source>
        <dbReference type="Proteomes" id="UP000202511"/>
    </source>
</evidence>